<protein>
    <submittedName>
        <fullName evidence="2">Uncharacterized protein</fullName>
    </submittedName>
</protein>
<keyword evidence="3" id="KW-1185">Reference proteome</keyword>
<dbReference type="AlphaFoldDB" id="A0A1T5INN9"/>
<proteinExistence type="predicted"/>
<keyword evidence="1" id="KW-0812">Transmembrane</keyword>
<dbReference type="STRING" id="526729.SAMN04324258_0731"/>
<gene>
    <name evidence="2" type="ORF">SAMN04324258_0731</name>
</gene>
<organism evidence="2 3">
    <name type="scientific">Krasilnikoviella flava</name>
    <dbReference type="NCBI Taxonomy" id="526729"/>
    <lineage>
        <taxon>Bacteria</taxon>
        <taxon>Bacillati</taxon>
        <taxon>Actinomycetota</taxon>
        <taxon>Actinomycetes</taxon>
        <taxon>Micrococcales</taxon>
        <taxon>Promicromonosporaceae</taxon>
        <taxon>Krasilnikoviella</taxon>
    </lineage>
</organism>
<accession>A0A1T5INN9</accession>
<evidence type="ECO:0000313" key="2">
    <source>
        <dbReference type="EMBL" id="SKC40648.1"/>
    </source>
</evidence>
<keyword evidence="1" id="KW-0472">Membrane</keyword>
<reference evidence="2 3" key="1">
    <citation type="submission" date="2017-02" db="EMBL/GenBank/DDBJ databases">
        <authorList>
            <person name="Peterson S.W."/>
        </authorList>
    </citation>
    <scope>NUCLEOTIDE SEQUENCE [LARGE SCALE GENOMIC DNA]</scope>
    <source>
        <strain evidence="2 3">DSM 21481</strain>
    </source>
</reference>
<feature type="transmembrane region" description="Helical" evidence="1">
    <location>
        <begin position="24"/>
        <end position="44"/>
    </location>
</feature>
<dbReference type="Proteomes" id="UP000189777">
    <property type="component" value="Unassembled WGS sequence"/>
</dbReference>
<name>A0A1T5INN9_9MICO</name>
<dbReference type="EMBL" id="FUZQ01000001">
    <property type="protein sequence ID" value="SKC40648.1"/>
    <property type="molecule type" value="Genomic_DNA"/>
</dbReference>
<evidence type="ECO:0000313" key="3">
    <source>
        <dbReference type="Proteomes" id="UP000189777"/>
    </source>
</evidence>
<evidence type="ECO:0000256" key="1">
    <source>
        <dbReference type="SAM" id="Phobius"/>
    </source>
</evidence>
<keyword evidence="1" id="KW-1133">Transmembrane helix</keyword>
<sequence length="214" mass="23194">MLGAYARRVRDDGRPGEWRVRRSSVLIAGVLVLLAAALAGWWGLSASAEVQSGSFQSGSTGHPDECAFPDDDFWALFARDEEVVAMLTVRSDSRWPVEVTSLRPEAFRFDRRVVGPEDGFTFHDPSDGPPPEAETAERVVIPPGSEAALWIVSPLDDVLAGADGRVGVSQAPVRIRSLGIARDTTIDFDRSLWISGLDSDSAEFQHQVEGLCAS</sequence>